<dbReference type="InterPro" id="IPR002789">
    <property type="entry name" value="HerA_central"/>
</dbReference>
<dbReference type="InterPro" id="IPR051162">
    <property type="entry name" value="T4SS_component"/>
</dbReference>
<dbReference type="EMBL" id="OBMR01000014">
    <property type="protein sequence ID" value="SOC16281.1"/>
    <property type="molecule type" value="Genomic_DNA"/>
</dbReference>
<dbReference type="AlphaFoldDB" id="A0A285T4J6"/>
<dbReference type="SUPFAM" id="SSF52540">
    <property type="entry name" value="P-loop containing nucleoside triphosphate hydrolases"/>
    <property type="match status" value="1"/>
</dbReference>
<feature type="domain" description="TraG P-loop" evidence="2">
    <location>
        <begin position="622"/>
        <end position="750"/>
    </location>
</feature>
<sequence length="812" mass="92457">MNINISTTQKTIRISGVYEKYGLIETSKGRFVKIYRLGDNNYLTAMEEEQAQIYEGYRKVLNSFGSNVDFAITIFNRAINENEVSEDVLIKEAGDEWDYLRKQMNTIILDRIKEGKNGIVKAKYLSVSVESKTPKKAFDEFSRISNDLNKSFEKIGSFAIPLTLPEEIEILYDIFNDDDTFLVQTHRTVDDKGQLKEEKSFDFENMRSQGLTINDLLAPSSFTFEPRYMTMGNKFARTLRVTQLPSRLSDEFLTNVTDMNFSLLTTINIHPISAKQADALVAKNLSFIRDEKKRALQAGQKAGIYDDSYVDPKILDREAEALALRDAMHTRDEHLFETSITVTIFAENKEQLDEYTETIITEYKKAAATINVMINQQEEGFNSTLPLCNSQIRDRRTLTTSSAAIFIPFSTLELNDKSGINYSCNLISKNLIVYDRMSSNNFNGFVLGSPGSGKSFISKVEMLSVFLKTNADIIVIDPEDEYTALATMLGGEVIKIMPDGKSHINPLEIVNSYELEDETNPVNAKADFVLKVMECILSSPFGIDSIQQTIIDECVQELFEPFVVNGRLRDIPEDEMPTLTDLQFLLAKRREPEARSLAMALKLYTGKGSLNTFGFKTNVKTRSRFVVYQIRDIGDRLKSLAMLTILDHIWNRIVTNRKVGKNTWFFVDEIYLLFQNEYSATFLNTLFRRARKYGGVPTGITQNVSSLLESPTARDMLQNCCYLAILSQSGPDRERLREILNLSDTQVSYITNAPRGQGLLYTGANLVPFYSRFPKGNDIYKALTSDLKEIKAFEEMEKREEVRAKKELKRLI</sequence>
<dbReference type="Gene3D" id="1.10.8.730">
    <property type="match status" value="1"/>
</dbReference>
<dbReference type="Pfam" id="PF19044">
    <property type="entry name" value="P-loop_TraG"/>
    <property type="match status" value="1"/>
</dbReference>
<dbReference type="Gene3D" id="3.40.50.300">
    <property type="entry name" value="P-loop containing nucleotide triphosphate hydrolases"/>
    <property type="match status" value="1"/>
</dbReference>
<dbReference type="PANTHER" id="PTHR30121">
    <property type="entry name" value="UNCHARACTERIZED PROTEIN YJGR-RELATED"/>
    <property type="match status" value="1"/>
</dbReference>
<dbReference type="Proteomes" id="UP000219563">
    <property type="component" value="Unassembled WGS sequence"/>
</dbReference>
<organism evidence="3 4">
    <name type="scientific">Pseudobutyrivibrio ruminis DSM 9787</name>
    <dbReference type="NCBI Taxonomy" id="1123011"/>
    <lineage>
        <taxon>Bacteria</taxon>
        <taxon>Bacillati</taxon>
        <taxon>Bacillota</taxon>
        <taxon>Clostridia</taxon>
        <taxon>Lachnospirales</taxon>
        <taxon>Lachnospiraceae</taxon>
        <taxon>Pseudobutyrivibrio</taxon>
    </lineage>
</organism>
<evidence type="ECO:0000259" key="1">
    <source>
        <dbReference type="Pfam" id="PF01935"/>
    </source>
</evidence>
<feature type="domain" description="Helicase HerA central" evidence="1">
    <location>
        <begin position="446"/>
        <end position="560"/>
    </location>
</feature>
<evidence type="ECO:0000259" key="2">
    <source>
        <dbReference type="Pfam" id="PF19044"/>
    </source>
</evidence>
<dbReference type="PANTHER" id="PTHR30121:SF6">
    <property type="entry name" value="SLR6007 PROTEIN"/>
    <property type="match status" value="1"/>
</dbReference>
<dbReference type="InterPro" id="IPR027417">
    <property type="entry name" value="P-loop_NTPase"/>
</dbReference>
<dbReference type="NCBIfam" id="NF045971">
    <property type="entry name" value="conju_CD1110"/>
    <property type="match status" value="1"/>
</dbReference>
<protein>
    <submittedName>
        <fullName evidence="3">Type IV secretory pathway, VirB4 component</fullName>
    </submittedName>
</protein>
<dbReference type="InterPro" id="IPR043964">
    <property type="entry name" value="P-loop_TraG"/>
</dbReference>
<gene>
    <name evidence="3" type="ORF">SAMN02910411_0356</name>
</gene>
<dbReference type="CDD" id="cd01127">
    <property type="entry name" value="TrwB_TraG_TraD_VirD4"/>
    <property type="match status" value="1"/>
</dbReference>
<name>A0A285T4J6_9FIRM</name>
<dbReference type="Pfam" id="PF01935">
    <property type="entry name" value="DUF87"/>
    <property type="match status" value="1"/>
</dbReference>
<proteinExistence type="predicted"/>
<reference evidence="3 4" key="1">
    <citation type="submission" date="2017-08" db="EMBL/GenBank/DDBJ databases">
        <authorList>
            <person name="de Groot N.N."/>
        </authorList>
    </citation>
    <scope>NUCLEOTIDE SEQUENCE [LARGE SCALE GENOMIC DNA]</scope>
    <source>
        <strain evidence="3 4">DSM 9787</strain>
    </source>
</reference>
<evidence type="ECO:0000313" key="4">
    <source>
        <dbReference type="Proteomes" id="UP000219563"/>
    </source>
</evidence>
<dbReference type="RefSeq" id="WP_097077143.1">
    <property type="nucleotide sequence ID" value="NZ_OBMR01000014.1"/>
</dbReference>
<accession>A0A285T4J6</accession>
<evidence type="ECO:0000313" key="3">
    <source>
        <dbReference type="EMBL" id="SOC16281.1"/>
    </source>
</evidence>